<dbReference type="InterPro" id="IPR031450">
    <property type="entry name" value="Poxin-SLFN/SLFN_N"/>
</dbReference>
<evidence type="ECO:0000313" key="5">
    <source>
        <dbReference type="Proteomes" id="UP000335636"/>
    </source>
</evidence>
<evidence type="ECO:0000259" key="2">
    <source>
        <dbReference type="Pfam" id="PF17057"/>
    </source>
</evidence>
<dbReference type="Proteomes" id="UP000335636">
    <property type="component" value="Unassembled WGS sequence"/>
</dbReference>
<name>A0A5E4AP89_MARMO</name>
<dbReference type="Pfam" id="PF17057">
    <property type="entry name" value="B3R"/>
    <property type="match status" value="1"/>
</dbReference>
<organism evidence="4 5">
    <name type="scientific">Marmota monax</name>
    <name type="common">Woodchuck</name>
    <dbReference type="NCBI Taxonomy" id="9995"/>
    <lineage>
        <taxon>Eukaryota</taxon>
        <taxon>Metazoa</taxon>
        <taxon>Chordata</taxon>
        <taxon>Craniata</taxon>
        <taxon>Vertebrata</taxon>
        <taxon>Euteleostomi</taxon>
        <taxon>Mammalia</taxon>
        <taxon>Eutheria</taxon>
        <taxon>Euarchontoglires</taxon>
        <taxon>Glires</taxon>
        <taxon>Rodentia</taxon>
        <taxon>Sciuromorpha</taxon>
        <taxon>Sciuridae</taxon>
        <taxon>Xerinae</taxon>
        <taxon>Marmotini</taxon>
        <taxon>Marmota</taxon>
    </lineage>
</organism>
<dbReference type="InterPro" id="IPR029684">
    <property type="entry name" value="Schlafen"/>
</dbReference>
<dbReference type="Gene3D" id="3.30.950.30">
    <property type="entry name" value="Schlafen, AAA domain"/>
    <property type="match status" value="1"/>
</dbReference>
<dbReference type="InterPro" id="IPR007421">
    <property type="entry name" value="Schlafen_AlbA_2_dom"/>
</dbReference>
<reference evidence="3" key="2">
    <citation type="submission" date="2020-08" db="EMBL/GenBank/DDBJ databases">
        <authorList>
            <person name="Shumante A."/>
            <person name="Zimin A.V."/>
            <person name="Puiu D."/>
            <person name="Salzberg S.L."/>
        </authorList>
    </citation>
    <scope>NUCLEOTIDE SEQUENCE</scope>
    <source>
        <strain evidence="3">WC2-LM</strain>
        <tissue evidence="3">Liver</tissue>
    </source>
</reference>
<feature type="domain" description="Poxin-Schlafen/Schlafen-like N-terminal" evidence="2">
    <location>
        <begin position="105"/>
        <end position="217"/>
    </location>
</feature>
<evidence type="ECO:0000313" key="4">
    <source>
        <dbReference type="EMBL" id="VTJ59293.1"/>
    </source>
</evidence>
<dbReference type="PANTHER" id="PTHR12155:SF2">
    <property type="entry name" value="RIBONUCLEASE SLFN12"/>
    <property type="match status" value="1"/>
</dbReference>
<reference evidence="4 5" key="1">
    <citation type="submission" date="2019-04" db="EMBL/GenBank/DDBJ databases">
        <authorList>
            <person name="Alioto T."/>
            <person name="Alioto T."/>
        </authorList>
    </citation>
    <scope>NUCLEOTIDE SEQUENCE [LARGE SCALE GENOMIC DNA]</scope>
</reference>
<dbReference type="EMBL" id="CABDUW010000121">
    <property type="protein sequence ID" value="VTJ59293.1"/>
    <property type="molecule type" value="Genomic_DNA"/>
</dbReference>
<keyword evidence="5" id="KW-1185">Reference proteome</keyword>
<accession>A0A5E4AP89</accession>
<protein>
    <submittedName>
        <fullName evidence="4">Uncharacterized protein</fullName>
    </submittedName>
</protein>
<dbReference type="EMBL" id="WJEC01001949">
    <property type="protein sequence ID" value="KAF7477390.1"/>
    <property type="molecule type" value="Genomic_DNA"/>
</dbReference>
<dbReference type="Proteomes" id="UP000662637">
    <property type="component" value="Unassembled WGS sequence"/>
</dbReference>
<evidence type="ECO:0000313" key="3">
    <source>
        <dbReference type="EMBL" id="KAF7477390.1"/>
    </source>
</evidence>
<dbReference type="InterPro" id="IPR038461">
    <property type="entry name" value="Schlafen_AlbA_2_dom_sf"/>
</dbReference>
<evidence type="ECO:0000259" key="1">
    <source>
        <dbReference type="Pfam" id="PF04326"/>
    </source>
</evidence>
<feature type="domain" description="Schlafen AlbA-2" evidence="1">
    <location>
        <begin position="221"/>
        <end position="336"/>
    </location>
</feature>
<sequence length="455" mass="52179">MNMGDLSEEASSITRTRKNFSSNHMATVDMNMYGLGDSMWQAEKVPPGVQNQIEMEDRRLRKRQNDSLSEATSALLNSEGKVMKPEIERKEDNKDRIGQDLDQSLHTIQSCAQNDLESMQDPEEILNLLKPWIENSSGMSIFPLQTNLYQRNVTHTVVMNASSALDFLRERKSRSRSYSRSQLHTKRAPVYVQEEIDLEKKAAKLFNMTEPIHKKHLDLTESTNVEMKFFSTRKALQRIKEIVARSVSAFGNTDGGYLFVGLNAQEIERSGPERKQRYFSKIESEIEKHISRLPVYHFCKEKAKINYSCKFLEVHDEGGLHRYFCALHVERFCCAVFAKEPVLLVKKKPVLYLTKEERIKYITDAKQGGGRGISNEHTFGQDGWEVLSLLFLARSIVLKCQPPPYQSLVDPIRSSLSLVFLCPLRRHILHSASTLAPASSPMLWSSFQHNDRFLS</sequence>
<dbReference type="Pfam" id="PF04326">
    <property type="entry name" value="SLFN_AlbA_2"/>
    <property type="match status" value="1"/>
</dbReference>
<proteinExistence type="predicted"/>
<dbReference type="PANTHER" id="PTHR12155">
    <property type="entry name" value="SCHLAFEN"/>
    <property type="match status" value="1"/>
</dbReference>
<gene>
    <name evidence="3" type="ORF">GHT09_011530</name>
    <name evidence="4" type="ORF">MONAX_5E038143</name>
</gene>
<dbReference type="AlphaFoldDB" id="A0A5E4AP89"/>